<feature type="region of interest" description="Disordered" evidence="1">
    <location>
        <begin position="328"/>
        <end position="355"/>
    </location>
</feature>
<sequence>MSSIDVPVVGLYRPILETYIQQLSSSREESDCDAPILESDCAELLSELRSIRTQQEDSASPQLHNAALETVFRDLFIDVIAKIDISEPAFSQIWTMLDITTILSDNELCDAGLGFWLVEELLDSQTIDGCRKVFDYLESRRERITAKHFKQKSLVILRCCNELLRRLSRAEDTVFCGRVFIFLFQSFPLGDKSSVNLRGEFHVENVTTFDPAPKKSEDAIQPMEIDTQSPPQQGTASGAETPSSSLHEADKSTARSTPVPAKTKIDPKEKDQPPPDLDTLYPKFWTLQTLFSSPTRLFDPANMATFKDGISSTLSVFRSVAHSSAASTASTEVKRNLKRKRTSPETDSSTTTSTFNPKYLTNRDLFDLEIHDTAFRRHILVQALILLDFLLSLAPSAKSRFDGLTNKSVLYSYTITEEDTKWAQSTRASIVAYLQQGNGNEGKFYYRMVDTVLSRDKNWVRWKAENCPPISRDSVTPQAYLEAKQTLTKIANNAKAALPNPPGARDLTFLSRVEPLEALKRPSQRHKVPTLEEYYKEIERDDLDLDFAVTDEEKNELEERKAGKVWRALRASKNRFVMCEKVQYGGDLKALVEDDKLEMEGEEEKPTDGEVEVKEESTEDKTDVREESRGDDEEGNGEQGKVAQAGEGADDGGDAQEPSNADDAGQRDKVDEDVGPSIETVQAAESPLGEDTEMKDPEENEEQDTGRDAGETNPDSAVRS</sequence>
<dbReference type="InterPro" id="IPR021861">
    <property type="entry name" value="THO_THOC1"/>
</dbReference>
<feature type="compositionally biased region" description="Low complexity" evidence="1">
    <location>
        <begin position="345"/>
        <end position="354"/>
    </location>
</feature>
<keyword evidence="3" id="KW-1185">Reference proteome</keyword>
<dbReference type="PANTHER" id="PTHR13265:SF0">
    <property type="entry name" value="HPR1"/>
    <property type="match status" value="1"/>
</dbReference>
<dbReference type="Proteomes" id="UP001172681">
    <property type="component" value="Unassembled WGS sequence"/>
</dbReference>
<feature type="compositionally biased region" description="Basic and acidic residues" evidence="1">
    <location>
        <begin position="604"/>
        <end position="628"/>
    </location>
</feature>
<organism evidence="2 3">
    <name type="scientific">Knufia peltigerae</name>
    <dbReference type="NCBI Taxonomy" id="1002370"/>
    <lineage>
        <taxon>Eukaryota</taxon>
        <taxon>Fungi</taxon>
        <taxon>Dikarya</taxon>
        <taxon>Ascomycota</taxon>
        <taxon>Pezizomycotina</taxon>
        <taxon>Eurotiomycetes</taxon>
        <taxon>Chaetothyriomycetidae</taxon>
        <taxon>Chaetothyriales</taxon>
        <taxon>Trichomeriaceae</taxon>
        <taxon>Knufia</taxon>
    </lineage>
</organism>
<feature type="region of interest" description="Disordered" evidence="1">
    <location>
        <begin position="597"/>
        <end position="720"/>
    </location>
</feature>
<gene>
    <name evidence="2" type="ORF">H2204_003437</name>
</gene>
<evidence type="ECO:0000313" key="2">
    <source>
        <dbReference type="EMBL" id="KAJ9640212.1"/>
    </source>
</evidence>
<proteinExistence type="predicted"/>
<name>A0AA38Y9L0_9EURO</name>
<protein>
    <recommendedName>
        <fullName evidence="4">Nuclear matrix protein</fullName>
    </recommendedName>
</protein>
<dbReference type="PANTHER" id="PTHR13265">
    <property type="entry name" value="THO COMPLEX SUBUNIT 1"/>
    <property type="match status" value="1"/>
</dbReference>
<evidence type="ECO:0008006" key="4">
    <source>
        <dbReference type="Google" id="ProtNLM"/>
    </source>
</evidence>
<dbReference type="AlphaFoldDB" id="A0AA38Y9L0"/>
<comment type="caution">
    <text evidence="2">The sequence shown here is derived from an EMBL/GenBank/DDBJ whole genome shotgun (WGS) entry which is preliminary data.</text>
</comment>
<feature type="compositionally biased region" description="Basic and acidic residues" evidence="1">
    <location>
        <begin position="263"/>
        <end position="273"/>
    </location>
</feature>
<evidence type="ECO:0000313" key="3">
    <source>
        <dbReference type="Proteomes" id="UP001172681"/>
    </source>
</evidence>
<dbReference type="GO" id="GO:0000445">
    <property type="term" value="C:THO complex part of transcription export complex"/>
    <property type="evidence" value="ECO:0007669"/>
    <property type="project" value="TreeGrafter"/>
</dbReference>
<feature type="compositionally biased region" description="Polar residues" evidence="1">
    <location>
        <begin position="226"/>
        <end position="246"/>
    </location>
</feature>
<dbReference type="GO" id="GO:0006406">
    <property type="term" value="P:mRNA export from nucleus"/>
    <property type="evidence" value="ECO:0007669"/>
    <property type="project" value="TreeGrafter"/>
</dbReference>
<reference evidence="2" key="1">
    <citation type="submission" date="2022-10" db="EMBL/GenBank/DDBJ databases">
        <title>Culturing micro-colonial fungi from biological soil crusts in the Mojave desert and describing Neophaeococcomyces mojavensis, and introducing the new genera and species Taxawa tesnikishii.</title>
        <authorList>
            <person name="Kurbessoian T."/>
            <person name="Stajich J.E."/>
        </authorList>
    </citation>
    <scope>NUCLEOTIDE SEQUENCE</scope>
    <source>
        <strain evidence="2">TK_35</strain>
    </source>
</reference>
<feature type="region of interest" description="Disordered" evidence="1">
    <location>
        <begin position="225"/>
        <end position="277"/>
    </location>
</feature>
<accession>A0AA38Y9L0</accession>
<dbReference type="EMBL" id="JAPDRN010000015">
    <property type="protein sequence ID" value="KAJ9640212.1"/>
    <property type="molecule type" value="Genomic_DNA"/>
</dbReference>
<evidence type="ECO:0000256" key="1">
    <source>
        <dbReference type="SAM" id="MobiDB-lite"/>
    </source>
</evidence>
<dbReference type="Pfam" id="PF11957">
    <property type="entry name" value="efThoc1"/>
    <property type="match status" value="1"/>
</dbReference>